<name>A0A0D7BPR5_9AGAR</name>
<organism evidence="1 2">
    <name type="scientific">Cylindrobasidium torrendii FP15055 ss-10</name>
    <dbReference type="NCBI Taxonomy" id="1314674"/>
    <lineage>
        <taxon>Eukaryota</taxon>
        <taxon>Fungi</taxon>
        <taxon>Dikarya</taxon>
        <taxon>Basidiomycota</taxon>
        <taxon>Agaricomycotina</taxon>
        <taxon>Agaricomycetes</taxon>
        <taxon>Agaricomycetidae</taxon>
        <taxon>Agaricales</taxon>
        <taxon>Marasmiineae</taxon>
        <taxon>Physalacriaceae</taxon>
        <taxon>Cylindrobasidium</taxon>
    </lineage>
</organism>
<sequence length="1075" mass="119137">MPSNFAQPEFISVKEHRVESFADWPGPTRSIAEALLLVALPPSPQDVKDMKLSSRISSLTFDHDMLSDAHALALYAASSVTQLASLDQPLDEIPKAIFAKRFLYLLLRCIWPGEHTSLDVPLALAVDPSLYDTIEIAFLSSTSSHVCALGLVTSPLAVPEESGSSEMQSIEHDSAAELVMDHLALEDEAEEAVISSSSDRKRSDYEPRVFFEDTDDYGPDPLPLHVHLAVQPLDDRVVDFPLLCIASPSTVHHVMSSALLHRRTLGVQDPLVCVVLDKYSSTLQLAIGWTEGSRRKVEVHLAYGETHCPSYDRGVFDVQSATDAFHLAICLMAFHDKAASVVPLAHDSLLAALTSPSSILCWRLDQAEMSVGDPTSRIQTWACDVHEAMRPDSSVTLAPSTVDNLGSDATMHLSEPPAWLPIPKRGLNWYNNVFIEELDHTNTAEEFAPYLYVHWLEPPEPSVFAAARSYPHTAGLSISTLYNLNRFTVMCLYPPASETDEPLPVYEPLLKCMHYFRPVAVPDMPTEIPLNCIAAYEAYTRHVKHTGMLHTAVSGEATSTSQYSDEIAEHLLSHFAAIITESNLAQMFDRDHEEGGKAAEDEVEGRVVGWDQIHLRILAEPANSDYALFVGFKRALWTARNKMLNSSVDDPFLSDLQALLTSTLPEMNQAVNRSLQKRDKYVLANTAKAGLLSDIAEQLVEGELELPSMFNIDQPMHEIAWDKLRRVILTSSGHFVLARAVEEPRQTQCDVLAGIRLPCFAEKDQERVSAFNSLKNSSTDKTPQPSVDARALQAAFEKVTPPLIISSMIDDYNPFKQNNVPDEKVLADLLDEHITVGTGSSRTKELRTILEASQTQARSDTPTDLADIPLEPLLDIVLSFYSAEHKRKNGTVFQSMAKAYMYLQSAVAQNVAVGIGDELVFCLVTNGPIGVVLSAWSVRADSLGPSHGSVPGATPITVIAARNAPKYDIREPNQALRFGTFLLHLKHVHAPRLAKRFNEARTAFMKRWDDQDESLQWTMDKQANSTKSSARFKAELDARVRLAARFRLRGRHDSVDTCNLNYLEALQDFAPVFVY</sequence>
<reference evidence="1 2" key="1">
    <citation type="journal article" date="2015" name="Fungal Genet. Biol.">
        <title>Evolution of novel wood decay mechanisms in Agaricales revealed by the genome sequences of Fistulina hepatica and Cylindrobasidium torrendii.</title>
        <authorList>
            <person name="Floudas D."/>
            <person name="Held B.W."/>
            <person name="Riley R."/>
            <person name="Nagy L.G."/>
            <person name="Koehler G."/>
            <person name="Ransdell A.S."/>
            <person name="Younus H."/>
            <person name="Chow J."/>
            <person name="Chiniquy J."/>
            <person name="Lipzen A."/>
            <person name="Tritt A."/>
            <person name="Sun H."/>
            <person name="Haridas S."/>
            <person name="LaButti K."/>
            <person name="Ohm R.A."/>
            <person name="Kues U."/>
            <person name="Blanchette R.A."/>
            <person name="Grigoriev I.V."/>
            <person name="Minto R.E."/>
            <person name="Hibbett D.S."/>
        </authorList>
    </citation>
    <scope>NUCLEOTIDE SEQUENCE [LARGE SCALE GENOMIC DNA]</scope>
    <source>
        <strain evidence="1 2">FP15055 ss-10</strain>
    </source>
</reference>
<evidence type="ECO:0000313" key="1">
    <source>
        <dbReference type="EMBL" id="KIY71596.1"/>
    </source>
</evidence>
<accession>A0A0D7BPR5</accession>
<evidence type="ECO:0000313" key="2">
    <source>
        <dbReference type="Proteomes" id="UP000054007"/>
    </source>
</evidence>
<gene>
    <name evidence="1" type="ORF">CYLTODRAFT_418659</name>
</gene>
<protein>
    <submittedName>
        <fullName evidence="1">Uncharacterized protein</fullName>
    </submittedName>
</protein>
<dbReference type="AlphaFoldDB" id="A0A0D7BPR5"/>
<dbReference type="EMBL" id="KN880452">
    <property type="protein sequence ID" value="KIY71596.1"/>
    <property type="molecule type" value="Genomic_DNA"/>
</dbReference>
<keyword evidence="2" id="KW-1185">Reference proteome</keyword>
<proteinExistence type="predicted"/>
<dbReference type="Proteomes" id="UP000054007">
    <property type="component" value="Unassembled WGS sequence"/>
</dbReference>